<keyword evidence="6" id="KW-1185">Reference proteome</keyword>
<dbReference type="SUPFAM" id="SSF52540">
    <property type="entry name" value="P-loop containing nucleoside triphosphate hydrolases"/>
    <property type="match status" value="2"/>
</dbReference>
<keyword evidence="1" id="KW-0808">Transferase</keyword>
<dbReference type="PANTHER" id="PTHR45569">
    <property type="entry name" value="SENSOR PROTEIN KDPD"/>
    <property type="match status" value="1"/>
</dbReference>
<reference evidence="5 6" key="2">
    <citation type="journal article" date="2015" name="Biomed. Res. Int.">
        <title>Effects of Arsenite Resistance on the Growth and Functional Gene Expression of Leptospirillum ferriphilum and Acidithiobacillus thiooxidans in Pure Culture and Coculture.</title>
        <authorList>
            <person name="Jiang H."/>
            <person name="Liang Y."/>
            <person name="Yin H."/>
            <person name="Xiao Y."/>
            <person name="Guo X."/>
            <person name="Xu Y."/>
            <person name="Hu Q."/>
            <person name="Liu H."/>
            <person name="Liu X."/>
        </authorList>
    </citation>
    <scope>NUCLEOTIDE SEQUENCE [LARGE SCALE GENOMIC DNA]</scope>
    <source>
        <strain evidence="5 6">YSK</strain>
    </source>
</reference>
<keyword evidence="2 5" id="KW-0418">Kinase</keyword>
<evidence type="ECO:0000313" key="5">
    <source>
        <dbReference type="EMBL" id="AIA30112.1"/>
    </source>
</evidence>
<dbReference type="Gene3D" id="3.40.50.300">
    <property type="entry name" value="P-loop containing nucleotide triphosphate hydrolases"/>
    <property type="match status" value="2"/>
</dbReference>
<dbReference type="GO" id="GO:0005886">
    <property type="term" value="C:plasma membrane"/>
    <property type="evidence" value="ECO:0007669"/>
    <property type="project" value="TreeGrafter"/>
</dbReference>
<dbReference type="InterPro" id="IPR003852">
    <property type="entry name" value="Sig_transdc_His_kinase_KdpD_N"/>
</dbReference>
<dbReference type="Proteomes" id="UP000027059">
    <property type="component" value="Chromosome"/>
</dbReference>
<proteinExistence type="predicted"/>
<sequence>MSAPKKEDLSARKVLHTLLSMGPGRLKVYLGWAPGVGKSRRALLDLATLKKRGIVPVIGWLEDKGREEIRILAGEFRSVPPREVVVAGKSFREMDVEAILRESPPIVFVDELARDNPPVSGRLSRWEEVGRLLESGISVVTTLNAMHVHELAPTVSRLLERPVEVTLPLDFLRKADEIVVVDIPPAELRERIRKGLVFPPEQIDRALKGPYREPNLVRLRELTLDFAARVLDAQLVRQGGKKGVYERVLVLVSDHPEAFKSLLGYGGALSRRLGGELLVLHLRKISLLGKRPPLDRTVLEEMQQAVRENGGKMSVLWTRNFAWTLWRFIQKTGTTRLIMGHAGRVRPWRKSLVRNVLRYFPRIDVEILLLPSLVDLPPVPEPGGGEIPVPEREEGGGTFTLFLGAAAGIGKTYRMLAEAQHLLREGVNLVVGYLETHRRPETEKMATGLPFLPRIPVYYHGLVLEEMDLDGILARRPRLVLVDELAHSNPPGFRNPKRYQDVFEILSAGIDVFSTLNVQHLETLNDLIEFQTGIRVHETVPDSVLMRVDSLVLVDLTPEALQARLMEGNVYPPEKVQEALDNFFTKSNLTALRELAMRQVAETGRFRLMIRGRGGILLVGVSDRLEDGALIRRGATLSERLGLSMVVLSITSGHTVPRWRNELESLTRTLSGTFSEESSDRWEEFFVERCRALRPGLVLLGQSAWRPGMESTAEKIARNLTDTPLLIIPLNIREHRKEVFG</sequence>
<feature type="domain" description="Signal transduction histidine kinase osmosensitive K+ channel sensor N-terminal" evidence="4">
    <location>
        <begin position="397"/>
        <end position="602"/>
    </location>
</feature>
<dbReference type="InterPro" id="IPR027417">
    <property type="entry name" value="P-loop_NTPase"/>
</dbReference>
<dbReference type="OrthoDB" id="9806130at2"/>
<gene>
    <name evidence="5" type="ORF">Y981_02755</name>
</gene>
<reference evidence="6" key="1">
    <citation type="submission" date="2014-02" db="EMBL/GenBank/DDBJ databases">
        <title>Complete genome sequence and comparative genomic analysis of the nitrogen-fixing bacterium Leptospirillum ferriphilum YSK.</title>
        <authorList>
            <person name="Guo X."/>
            <person name="Yin H."/>
            <person name="Liang Y."/>
            <person name="Hu Q."/>
            <person name="Ma L."/>
            <person name="Xiao Y."/>
            <person name="Zhang X."/>
            <person name="Qiu G."/>
            <person name="Liu X."/>
        </authorList>
    </citation>
    <scope>NUCLEOTIDE SEQUENCE [LARGE SCALE GENOMIC DNA]</scope>
    <source>
        <strain evidence="6">YSK</strain>
    </source>
</reference>
<evidence type="ECO:0000259" key="4">
    <source>
        <dbReference type="Pfam" id="PF02702"/>
    </source>
</evidence>
<protein>
    <submittedName>
        <fullName evidence="5">Histidine kinase</fullName>
    </submittedName>
</protein>
<dbReference type="Pfam" id="PF02702">
    <property type="entry name" value="KdpD"/>
    <property type="match status" value="2"/>
</dbReference>
<feature type="domain" description="Signal transduction histidine kinase osmosensitive K+ channel sensor N-terminal" evidence="4">
    <location>
        <begin position="24"/>
        <end position="229"/>
    </location>
</feature>
<dbReference type="GO" id="GO:0000155">
    <property type="term" value="F:phosphorelay sensor kinase activity"/>
    <property type="evidence" value="ECO:0007669"/>
    <property type="project" value="InterPro"/>
</dbReference>
<accession>A0A059XY06</accession>
<dbReference type="InterPro" id="IPR052023">
    <property type="entry name" value="Histidine_kinase_KdpD"/>
</dbReference>
<evidence type="ECO:0000256" key="1">
    <source>
        <dbReference type="ARBA" id="ARBA00022679"/>
    </source>
</evidence>
<dbReference type="GO" id="GO:0005737">
    <property type="term" value="C:cytoplasm"/>
    <property type="evidence" value="ECO:0007669"/>
    <property type="project" value="UniProtKB-ARBA"/>
</dbReference>
<evidence type="ECO:0000256" key="2">
    <source>
        <dbReference type="ARBA" id="ARBA00022777"/>
    </source>
</evidence>
<keyword evidence="3" id="KW-0902">Two-component regulatory system</keyword>
<dbReference type="FunFam" id="3.40.50.300:FF:000483">
    <property type="entry name" value="Sensor histidine kinase KdpD"/>
    <property type="match status" value="1"/>
</dbReference>
<name>A0A059XY06_9BACT</name>
<evidence type="ECO:0000313" key="6">
    <source>
        <dbReference type="Proteomes" id="UP000027059"/>
    </source>
</evidence>
<dbReference type="AlphaFoldDB" id="A0A059XY06"/>
<evidence type="ECO:0000256" key="3">
    <source>
        <dbReference type="ARBA" id="ARBA00023012"/>
    </source>
</evidence>
<dbReference type="PANTHER" id="PTHR45569:SF1">
    <property type="entry name" value="SENSOR PROTEIN KDPD"/>
    <property type="match status" value="1"/>
</dbReference>
<dbReference type="HOGENOM" id="CLU_019595_0_0_0"/>
<dbReference type="RefSeq" id="WP_038504630.1">
    <property type="nucleotide sequence ID" value="NZ_CP007243.1"/>
</dbReference>
<dbReference type="EMBL" id="CP007243">
    <property type="protein sequence ID" value="AIA30112.1"/>
    <property type="molecule type" value="Genomic_DNA"/>
</dbReference>
<dbReference type="KEGG" id="lfp:Y981_02755"/>
<organism evidence="5 6">
    <name type="scientific">Leptospirillum ferriphilum YSK</name>
    <dbReference type="NCBI Taxonomy" id="1441628"/>
    <lineage>
        <taxon>Bacteria</taxon>
        <taxon>Pseudomonadati</taxon>
        <taxon>Nitrospirota</taxon>
        <taxon>Nitrospiria</taxon>
        <taxon>Nitrospirales</taxon>
        <taxon>Nitrospiraceae</taxon>
        <taxon>Leptospirillum</taxon>
    </lineage>
</organism>